<sequence>MSLGRVFHKRESEIVYDDEYDDVLCVGEFVSVDLLRKMDDCKTVTISTVNIDRVNKSKKKGSRQININMWKDVSRKSLTNSGLEYTTSRKLVRKVPKIIVRVQVSQPYRRTVIAINVIIVKIIIVNIAIIIFVKSIIFSIVIIVIFIAKISGLELNGLHQLLVYADDVNMLGENTQTSKQARLVCRSSTRVCVRICVSIRRPEFECSGPQLEGPEFECSGPQLEGPEFEYSELSLKSAITNTLLSEDPIVDENV</sequence>
<keyword evidence="3" id="KW-1185">Reference proteome</keyword>
<comment type="caution">
    <text evidence="2">The sequence shown here is derived from an EMBL/GenBank/DDBJ whole genome shotgun (WGS) entry which is preliminary data.</text>
</comment>
<organism evidence="2 3">
    <name type="scientific">Periplaneta americana</name>
    <name type="common">American cockroach</name>
    <name type="synonym">Blatta americana</name>
    <dbReference type="NCBI Taxonomy" id="6978"/>
    <lineage>
        <taxon>Eukaryota</taxon>
        <taxon>Metazoa</taxon>
        <taxon>Ecdysozoa</taxon>
        <taxon>Arthropoda</taxon>
        <taxon>Hexapoda</taxon>
        <taxon>Insecta</taxon>
        <taxon>Pterygota</taxon>
        <taxon>Neoptera</taxon>
        <taxon>Polyneoptera</taxon>
        <taxon>Dictyoptera</taxon>
        <taxon>Blattodea</taxon>
        <taxon>Blattoidea</taxon>
        <taxon>Blattidae</taxon>
        <taxon>Blattinae</taxon>
        <taxon>Periplaneta</taxon>
    </lineage>
</organism>
<dbReference type="Proteomes" id="UP001148838">
    <property type="component" value="Unassembled WGS sequence"/>
</dbReference>
<feature type="transmembrane region" description="Helical" evidence="1">
    <location>
        <begin position="118"/>
        <end position="148"/>
    </location>
</feature>
<reference evidence="2 3" key="1">
    <citation type="journal article" date="2022" name="Allergy">
        <title>Genome assembly and annotation of Periplaneta americana reveal a comprehensive cockroach allergen profile.</title>
        <authorList>
            <person name="Wang L."/>
            <person name="Xiong Q."/>
            <person name="Saelim N."/>
            <person name="Wang L."/>
            <person name="Nong W."/>
            <person name="Wan A.T."/>
            <person name="Shi M."/>
            <person name="Liu X."/>
            <person name="Cao Q."/>
            <person name="Hui J.H.L."/>
            <person name="Sookrung N."/>
            <person name="Leung T.F."/>
            <person name="Tungtrongchitr A."/>
            <person name="Tsui S.K.W."/>
        </authorList>
    </citation>
    <scope>NUCLEOTIDE SEQUENCE [LARGE SCALE GENOMIC DNA]</scope>
    <source>
        <strain evidence="2">PWHHKU_190912</strain>
    </source>
</reference>
<dbReference type="EMBL" id="JAJSOF020000013">
    <property type="protein sequence ID" value="KAJ4443927.1"/>
    <property type="molecule type" value="Genomic_DNA"/>
</dbReference>
<evidence type="ECO:0000313" key="3">
    <source>
        <dbReference type="Proteomes" id="UP001148838"/>
    </source>
</evidence>
<protein>
    <recommendedName>
        <fullName evidence="4">Reverse transcriptase domain-containing protein</fullName>
    </recommendedName>
</protein>
<evidence type="ECO:0008006" key="4">
    <source>
        <dbReference type="Google" id="ProtNLM"/>
    </source>
</evidence>
<evidence type="ECO:0000256" key="1">
    <source>
        <dbReference type="SAM" id="Phobius"/>
    </source>
</evidence>
<name>A0ABQ8TDP1_PERAM</name>
<gene>
    <name evidence="2" type="ORF">ANN_05716</name>
</gene>
<evidence type="ECO:0000313" key="2">
    <source>
        <dbReference type="EMBL" id="KAJ4443927.1"/>
    </source>
</evidence>
<keyword evidence="1" id="KW-1133">Transmembrane helix</keyword>
<accession>A0ABQ8TDP1</accession>
<proteinExistence type="predicted"/>
<keyword evidence="1" id="KW-0812">Transmembrane</keyword>
<keyword evidence="1" id="KW-0472">Membrane</keyword>